<evidence type="ECO:0000256" key="9">
    <source>
        <dbReference type="PROSITE-ProRule" id="PRU01091"/>
    </source>
</evidence>
<evidence type="ECO:0000256" key="5">
    <source>
        <dbReference type="ARBA" id="ARBA00023125"/>
    </source>
</evidence>
<keyword evidence="5 9" id="KW-0238">DNA-binding</keyword>
<evidence type="ECO:0000256" key="4">
    <source>
        <dbReference type="ARBA" id="ARBA00023015"/>
    </source>
</evidence>
<dbReference type="Gene3D" id="1.10.10.10">
    <property type="entry name" value="Winged helix-like DNA-binding domain superfamily/Winged helix DNA-binding domain"/>
    <property type="match status" value="1"/>
</dbReference>
<keyword evidence="13" id="KW-1185">Reference proteome</keyword>
<evidence type="ECO:0000259" key="10">
    <source>
        <dbReference type="PROSITE" id="PS50110"/>
    </source>
</evidence>
<sequence>MCAAILIVDDSEDIREGVGILLESEGYQVLTADSGETALGLLQDRQTIDLIILDIMMPGQSGFETCREIREITIAPILFLSAKAGIEDKETGLIIGGDDYLPKPFSPVELVARIKALLRRYAVYQGKDHNVSSDVIKIRELHIYPSAEEVILAGKRIPLRHMEYRLLVHLALHRGRIFSAEELYETLWMQPFLPLSNHTVVTHIKNLRQKIEHDPKDPKYILTVWGKGYRIV</sequence>
<keyword evidence="2 8" id="KW-0597">Phosphoprotein</keyword>
<dbReference type="Gene3D" id="3.40.50.2300">
    <property type="match status" value="1"/>
</dbReference>
<dbReference type="SMART" id="SM00448">
    <property type="entry name" value="REC"/>
    <property type="match status" value="1"/>
</dbReference>
<dbReference type="Pfam" id="PF00072">
    <property type="entry name" value="Response_reg"/>
    <property type="match status" value="1"/>
</dbReference>
<dbReference type="InterPro" id="IPR011006">
    <property type="entry name" value="CheY-like_superfamily"/>
</dbReference>
<dbReference type="PROSITE" id="PS50110">
    <property type="entry name" value="RESPONSE_REGULATORY"/>
    <property type="match status" value="1"/>
</dbReference>
<evidence type="ECO:0000313" key="13">
    <source>
        <dbReference type="Proteomes" id="UP000184010"/>
    </source>
</evidence>
<proteinExistence type="predicted"/>
<protein>
    <recommendedName>
        <fullName evidence="1">Stage 0 sporulation protein A homolog</fullName>
    </recommendedName>
</protein>
<dbReference type="EMBL" id="FRDN01000004">
    <property type="protein sequence ID" value="SHN58981.1"/>
    <property type="molecule type" value="Genomic_DNA"/>
</dbReference>
<evidence type="ECO:0000256" key="1">
    <source>
        <dbReference type="ARBA" id="ARBA00018672"/>
    </source>
</evidence>
<dbReference type="GO" id="GO:0032993">
    <property type="term" value="C:protein-DNA complex"/>
    <property type="evidence" value="ECO:0007669"/>
    <property type="project" value="TreeGrafter"/>
</dbReference>
<evidence type="ECO:0000256" key="6">
    <source>
        <dbReference type="ARBA" id="ARBA00023163"/>
    </source>
</evidence>
<dbReference type="GO" id="GO:0000976">
    <property type="term" value="F:transcription cis-regulatory region binding"/>
    <property type="evidence" value="ECO:0007669"/>
    <property type="project" value="TreeGrafter"/>
</dbReference>
<dbReference type="InterPro" id="IPR039420">
    <property type="entry name" value="WalR-like"/>
</dbReference>
<dbReference type="GO" id="GO:0005829">
    <property type="term" value="C:cytosol"/>
    <property type="evidence" value="ECO:0007669"/>
    <property type="project" value="TreeGrafter"/>
</dbReference>
<keyword evidence="3" id="KW-0902">Two-component regulatory system</keyword>
<feature type="domain" description="OmpR/PhoB-type" evidence="11">
    <location>
        <begin position="133"/>
        <end position="232"/>
    </location>
</feature>
<dbReference type="PANTHER" id="PTHR48111:SF2">
    <property type="entry name" value="RESPONSE REGULATOR SAER"/>
    <property type="match status" value="1"/>
</dbReference>
<feature type="modified residue" description="4-aspartylphosphate" evidence="8">
    <location>
        <position position="54"/>
    </location>
</feature>
<dbReference type="SUPFAM" id="SSF52172">
    <property type="entry name" value="CheY-like"/>
    <property type="match status" value="1"/>
</dbReference>
<dbReference type="STRING" id="1121395.SAMN02745215_00997"/>
<dbReference type="CDD" id="cd00383">
    <property type="entry name" value="trans_reg_C"/>
    <property type="match status" value="1"/>
</dbReference>
<dbReference type="InterPro" id="IPR036388">
    <property type="entry name" value="WH-like_DNA-bd_sf"/>
</dbReference>
<evidence type="ECO:0000259" key="11">
    <source>
        <dbReference type="PROSITE" id="PS51755"/>
    </source>
</evidence>
<dbReference type="PANTHER" id="PTHR48111">
    <property type="entry name" value="REGULATOR OF RPOS"/>
    <property type="match status" value="1"/>
</dbReference>
<feature type="domain" description="Response regulatory" evidence="10">
    <location>
        <begin position="4"/>
        <end position="118"/>
    </location>
</feature>
<gene>
    <name evidence="12" type="ORF">SAMN02745215_00997</name>
</gene>
<evidence type="ECO:0000256" key="7">
    <source>
        <dbReference type="ARBA" id="ARBA00024867"/>
    </source>
</evidence>
<dbReference type="InterPro" id="IPR001789">
    <property type="entry name" value="Sig_transdc_resp-reg_receiver"/>
</dbReference>
<keyword evidence="4" id="KW-0805">Transcription regulation</keyword>
<dbReference type="InterPro" id="IPR001867">
    <property type="entry name" value="OmpR/PhoB-type_DNA-bd"/>
</dbReference>
<evidence type="ECO:0000256" key="2">
    <source>
        <dbReference type="ARBA" id="ARBA00022553"/>
    </source>
</evidence>
<dbReference type="Gene3D" id="6.10.250.690">
    <property type="match status" value="1"/>
</dbReference>
<dbReference type="FunFam" id="3.40.50.2300:FF:000001">
    <property type="entry name" value="DNA-binding response regulator PhoB"/>
    <property type="match status" value="1"/>
</dbReference>
<accession>A0A1M7SKJ2</accession>
<keyword evidence="6" id="KW-0804">Transcription</keyword>
<dbReference type="GO" id="GO:0006355">
    <property type="term" value="P:regulation of DNA-templated transcription"/>
    <property type="evidence" value="ECO:0007669"/>
    <property type="project" value="InterPro"/>
</dbReference>
<dbReference type="Pfam" id="PF00486">
    <property type="entry name" value="Trans_reg_C"/>
    <property type="match status" value="1"/>
</dbReference>
<dbReference type="GO" id="GO:0000156">
    <property type="term" value="F:phosphorelay response regulator activity"/>
    <property type="evidence" value="ECO:0007669"/>
    <property type="project" value="TreeGrafter"/>
</dbReference>
<name>A0A1M7SKJ2_9FIRM</name>
<dbReference type="RefSeq" id="WP_072771545.1">
    <property type="nucleotide sequence ID" value="NZ_FRDN01000004.1"/>
</dbReference>
<evidence type="ECO:0000313" key="12">
    <source>
        <dbReference type="EMBL" id="SHN58981.1"/>
    </source>
</evidence>
<feature type="DNA-binding region" description="OmpR/PhoB-type" evidence="9">
    <location>
        <begin position="133"/>
        <end position="232"/>
    </location>
</feature>
<evidence type="ECO:0000256" key="3">
    <source>
        <dbReference type="ARBA" id="ARBA00023012"/>
    </source>
</evidence>
<dbReference type="FunFam" id="1.10.10.10:FF:000018">
    <property type="entry name" value="DNA-binding response regulator ResD"/>
    <property type="match status" value="1"/>
</dbReference>
<reference evidence="13" key="1">
    <citation type="submission" date="2016-12" db="EMBL/GenBank/DDBJ databases">
        <authorList>
            <person name="Varghese N."/>
            <person name="Submissions S."/>
        </authorList>
    </citation>
    <scope>NUCLEOTIDE SEQUENCE [LARGE SCALE GENOMIC DNA]</scope>
    <source>
        <strain evidence="13">DSM 11544</strain>
    </source>
</reference>
<dbReference type="AlphaFoldDB" id="A0A1M7SKJ2"/>
<organism evidence="12 13">
    <name type="scientific">Desulfitobacterium chlororespirans DSM 11544</name>
    <dbReference type="NCBI Taxonomy" id="1121395"/>
    <lineage>
        <taxon>Bacteria</taxon>
        <taxon>Bacillati</taxon>
        <taxon>Bacillota</taxon>
        <taxon>Clostridia</taxon>
        <taxon>Eubacteriales</taxon>
        <taxon>Desulfitobacteriaceae</taxon>
        <taxon>Desulfitobacterium</taxon>
    </lineage>
</organism>
<dbReference type="SMART" id="SM00862">
    <property type="entry name" value="Trans_reg_C"/>
    <property type="match status" value="1"/>
</dbReference>
<comment type="function">
    <text evidence="7">May play the central regulatory role in sporulation. It may be an element of the effector pathway responsible for the activation of sporulation genes in response to nutritional stress. Spo0A may act in concert with spo0H (a sigma factor) to control the expression of some genes that are critical to the sporulation process.</text>
</comment>
<dbReference type="Proteomes" id="UP000184010">
    <property type="component" value="Unassembled WGS sequence"/>
</dbReference>
<dbReference type="CDD" id="cd17574">
    <property type="entry name" value="REC_OmpR"/>
    <property type="match status" value="1"/>
</dbReference>
<evidence type="ECO:0000256" key="8">
    <source>
        <dbReference type="PROSITE-ProRule" id="PRU00169"/>
    </source>
</evidence>
<dbReference type="PROSITE" id="PS51755">
    <property type="entry name" value="OMPR_PHOB"/>
    <property type="match status" value="1"/>
</dbReference>